<evidence type="ECO:0000256" key="7">
    <source>
        <dbReference type="SAM" id="Phobius"/>
    </source>
</evidence>
<evidence type="ECO:0000313" key="9">
    <source>
        <dbReference type="Proteomes" id="UP001497497"/>
    </source>
</evidence>
<proteinExistence type="inferred from homology"/>
<keyword evidence="9" id="KW-1185">Reference proteome</keyword>
<dbReference type="Proteomes" id="UP001497497">
    <property type="component" value="Unassembled WGS sequence"/>
</dbReference>
<evidence type="ECO:0000256" key="4">
    <source>
        <dbReference type="ARBA" id="ARBA00022692"/>
    </source>
</evidence>
<dbReference type="PROSITE" id="PS01271">
    <property type="entry name" value="NA_SULFATE"/>
    <property type="match status" value="1"/>
</dbReference>
<keyword evidence="4 7" id="KW-0812">Transmembrane</keyword>
<gene>
    <name evidence="8" type="ORF">GSLYS_00007352001</name>
</gene>
<organism evidence="8 9">
    <name type="scientific">Lymnaea stagnalis</name>
    <name type="common">Great pond snail</name>
    <name type="synonym">Helix stagnalis</name>
    <dbReference type="NCBI Taxonomy" id="6523"/>
    <lineage>
        <taxon>Eukaryota</taxon>
        <taxon>Metazoa</taxon>
        <taxon>Spiralia</taxon>
        <taxon>Lophotrochozoa</taxon>
        <taxon>Mollusca</taxon>
        <taxon>Gastropoda</taxon>
        <taxon>Heterobranchia</taxon>
        <taxon>Euthyneura</taxon>
        <taxon>Panpulmonata</taxon>
        <taxon>Hygrophila</taxon>
        <taxon>Lymnaeoidea</taxon>
        <taxon>Lymnaeidae</taxon>
        <taxon>Lymnaea</taxon>
    </lineage>
</organism>
<dbReference type="EMBL" id="CAXITT010000141">
    <property type="protein sequence ID" value="CAL1533334.1"/>
    <property type="molecule type" value="Genomic_DNA"/>
</dbReference>
<evidence type="ECO:0000256" key="2">
    <source>
        <dbReference type="ARBA" id="ARBA00006772"/>
    </source>
</evidence>
<dbReference type="AlphaFoldDB" id="A0AAV2HHN2"/>
<dbReference type="PANTHER" id="PTHR10283">
    <property type="entry name" value="SOLUTE CARRIER FAMILY 13 MEMBER"/>
    <property type="match status" value="1"/>
</dbReference>
<evidence type="ECO:0000256" key="3">
    <source>
        <dbReference type="ARBA" id="ARBA00022448"/>
    </source>
</evidence>
<dbReference type="InterPro" id="IPR031312">
    <property type="entry name" value="Na/sul_symport_CS"/>
</dbReference>
<keyword evidence="3" id="KW-0813">Transport</keyword>
<accession>A0AAV2HHN2</accession>
<dbReference type="CDD" id="cd01115">
    <property type="entry name" value="SLC13_permease"/>
    <property type="match status" value="1"/>
</dbReference>
<name>A0AAV2HHN2_LYMST</name>
<sequence>MKFKSWMQKFWNSHTLWISFLVPLLACPLPIMYSDPVAKCGFCVIIIGVFWVTEIIPLAMTSLLPVVLFPVFGLMTAKKVCMAYVQDTLMLFLGSLIVAVAVEKWNLHKRLALRTLTLVGPQPKWLLLGVMLPTWFLSMWMSNTATTAMMMPIVTAILLQIRECQNLNDHEEPLLNGTIDAMSVTVVASVDGPGEKEALQIDDQRSTSSSRAEREKQFLAFAKTFSLSTAFSANIGGVATLTGTPPNVIFKGLTDVLYKKYDAKNPVDFANWLGIGVPLAVILILFLWLWMQLYSEGLRCLKFWKKDETSYEKVRLSLREEYKKLGPMTFAEILVGILFVVLALLWVTRKPGFIRGWDSFFLPGYVGDSTPAVMIAVLLFILPSRTLPLQLTNSSKKNNLLCILSAAEALQPPVNYEPLLDWATVNKRMAWGVLLLMGGGFALAEGCEESGLSEWVSTHLEGLSSLPTWVTCFLLTLLVAVTTEFTSNAACTTLFVPIVGDLALRLGVNPLYFMIPCTISASLAFLLPVATPSNAIVFATGYLKVKDMVITGLPINIFALILLNIACNSWVAPIYDLFELPPEFSIAMRNRTSHGLSPLNHSAPSLNFTTNGYNVVS</sequence>
<feature type="transmembrane region" description="Helical" evidence="7">
    <location>
        <begin position="328"/>
        <end position="348"/>
    </location>
</feature>
<reference evidence="8 9" key="1">
    <citation type="submission" date="2024-04" db="EMBL/GenBank/DDBJ databases">
        <authorList>
            <consortium name="Genoscope - CEA"/>
            <person name="William W."/>
        </authorList>
    </citation>
    <scope>NUCLEOTIDE SEQUENCE [LARGE SCALE GENOMIC DNA]</scope>
</reference>
<keyword evidence="6 7" id="KW-0472">Membrane</keyword>
<dbReference type="InterPro" id="IPR001898">
    <property type="entry name" value="SLC13A/DASS"/>
</dbReference>
<evidence type="ECO:0000256" key="5">
    <source>
        <dbReference type="ARBA" id="ARBA00022989"/>
    </source>
</evidence>
<comment type="caution">
    <text evidence="8">The sequence shown here is derived from an EMBL/GenBank/DDBJ whole genome shotgun (WGS) entry which is preliminary data.</text>
</comment>
<feature type="transmembrane region" description="Helical" evidence="7">
    <location>
        <begin position="550"/>
        <end position="571"/>
    </location>
</feature>
<dbReference type="PANTHER" id="PTHR10283:SF82">
    <property type="entry name" value="SOLUTE CARRIER FAMILY 13 MEMBER 2"/>
    <property type="match status" value="1"/>
</dbReference>
<dbReference type="Pfam" id="PF00939">
    <property type="entry name" value="Na_sulph_symp"/>
    <property type="match status" value="1"/>
</dbReference>
<evidence type="ECO:0000313" key="8">
    <source>
        <dbReference type="EMBL" id="CAL1533334.1"/>
    </source>
</evidence>
<evidence type="ECO:0000256" key="6">
    <source>
        <dbReference type="ARBA" id="ARBA00023136"/>
    </source>
</evidence>
<comment type="similarity">
    <text evidence="2">Belongs to the SLC13A/DASS transporter (TC 2.A.47) family. NADC subfamily.</text>
</comment>
<evidence type="ECO:0000256" key="1">
    <source>
        <dbReference type="ARBA" id="ARBA00004141"/>
    </source>
</evidence>
<feature type="transmembrane region" description="Helical" evidence="7">
    <location>
        <begin position="360"/>
        <end position="382"/>
    </location>
</feature>
<feature type="transmembrane region" description="Helical" evidence="7">
    <location>
        <begin position="459"/>
        <end position="479"/>
    </location>
</feature>
<protein>
    <submittedName>
        <fullName evidence="8">Uncharacterized protein</fullName>
    </submittedName>
</protein>
<keyword evidence="5 7" id="KW-1133">Transmembrane helix</keyword>
<dbReference type="GO" id="GO:0005886">
    <property type="term" value="C:plasma membrane"/>
    <property type="evidence" value="ECO:0007669"/>
    <property type="project" value="TreeGrafter"/>
</dbReference>
<feature type="transmembrane region" description="Helical" evidence="7">
    <location>
        <begin position="81"/>
        <end position="102"/>
    </location>
</feature>
<comment type="subcellular location">
    <subcellularLocation>
        <location evidence="1">Membrane</location>
        <topology evidence="1">Multi-pass membrane protein</topology>
    </subcellularLocation>
</comment>
<dbReference type="GO" id="GO:0015141">
    <property type="term" value="F:succinate transmembrane transporter activity"/>
    <property type="evidence" value="ECO:0007669"/>
    <property type="project" value="UniProtKB-ARBA"/>
</dbReference>
<feature type="transmembrane region" description="Helical" evidence="7">
    <location>
        <begin position="511"/>
        <end position="530"/>
    </location>
</feature>
<feature type="transmembrane region" description="Helical" evidence="7">
    <location>
        <begin position="269"/>
        <end position="291"/>
    </location>
</feature>
<feature type="transmembrane region" description="Helical" evidence="7">
    <location>
        <begin position="44"/>
        <end position="69"/>
    </location>
</feature>